<evidence type="ECO:0000256" key="2">
    <source>
        <dbReference type="ARBA" id="ARBA00022803"/>
    </source>
</evidence>
<dbReference type="AlphaFoldDB" id="A0AAW5QX07"/>
<dbReference type="PROSITE" id="PS50005">
    <property type="entry name" value="TPR"/>
    <property type="match status" value="1"/>
</dbReference>
<organism evidence="5 6">
    <name type="scientific">Microbaculum marinisediminis</name>
    <dbReference type="NCBI Taxonomy" id="2931392"/>
    <lineage>
        <taxon>Bacteria</taxon>
        <taxon>Pseudomonadati</taxon>
        <taxon>Pseudomonadota</taxon>
        <taxon>Alphaproteobacteria</taxon>
        <taxon>Hyphomicrobiales</taxon>
        <taxon>Tepidamorphaceae</taxon>
        <taxon>Microbaculum</taxon>
    </lineage>
</organism>
<feature type="signal peptide" evidence="4">
    <location>
        <begin position="1"/>
        <end position="17"/>
    </location>
</feature>
<dbReference type="InterPro" id="IPR019734">
    <property type="entry name" value="TPR_rpt"/>
</dbReference>
<dbReference type="InterPro" id="IPR014596">
    <property type="entry name" value="UCP035836"/>
</dbReference>
<dbReference type="Pfam" id="PF14559">
    <property type="entry name" value="TPR_19"/>
    <property type="match status" value="1"/>
</dbReference>
<protein>
    <submittedName>
        <fullName evidence="5">Tetratricopeptide repeat protein</fullName>
    </submittedName>
</protein>
<evidence type="ECO:0000313" key="6">
    <source>
        <dbReference type="Proteomes" id="UP001320898"/>
    </source>
</evidence>
<dbReference type="SUPFAM" id="SSF48452">
    <property type="entry name" value="TPR-like"/>
    <property type="match status" value="1"/>
</dbReference>
<name>A0AAW5QX07_9HYPH</name>
<comment type="caution">
    <text evidence="5">The sequence shown here is derived from an EMBL/GenBank/DDBJ whole genome shotgun (WGS) entry which is preliminary data.</text>
</comment>
<sequence length="265" mass="27870">MPISVSAYLKCPVILLAAGLALGGCQKTLTTGSISKEAATQTAQAPGSQEQLKQAAKLQDQFKRDPGNADVALAFADALDGLGRSEQAVGALKMAKDKNPSDPRILSAYGRRALRAGNPNEALAALEQASSAGDRSAATLSAQGAALDQLGRNGEARERYKQALSLDPNNSSILANLGLSYALSNKIADAEMTLRKAASNPTATPKVRQNLALVLAMQGKFAEAEDYAARDLSPEDVKVNMAYLKQMMKTPDPWQKLKNIDGATG</sequence>
<evidence type="ECO:0000256" key="4">
    <source>
        <dbReference type="SAM" id="SignalP"/>
    </source>
</evidence>
<dbReference type="Pfam" id="PF13414">
    <property type="entry name" value="TPR_11"/>
    <property type="match status" value="1"/>
</dbReference>
<dbReference type="Gene3D" id="1.25.40.10">
    <property type="entry name" value="Tetratricopeptide repeat domain"/>
    <property type="match status" value="1"/>
</dbReference>
<dbReference type="SMART" id="SM00028">
    <property type="entry name" value="TPR"/>
    <property type="match status" value="4"/>
</dbReference>
<dbReference type="InterPro" id="IPR011990">
    <property type="entry name" value="TPR-like_helical_dom_sf"/>
</dbReference>
<feature type="repeat" description="TPR" evidence="3">
    <location>
        <begin position="137"/>
        <end position="170"/>
    </location>
</feature>
<dbReference type="Proteomes" id="UP001320898">
    <property type="component" value="Unassembled WGS sequence"/>
</dbReference>
<dbReference type="RefSeq" id="WP_261614414.1">
    <property type="nucleotide sequence ID" value="NZ_JALIDZ010000001.1"/>
</dbReference>
<dbReference type="PIRSF" id="PIRSF035836">
    <property type="entry name" value="UCP035836"/>
    <property type="match status" value="1"/>
</dbReference>
<feature type="chain" id="PRO_5043509927" evidence="4">
    <location>
        <begin position="18"/>
        <end position="265"/>
    </location>
</feature>
<reference evidence="5 6" key="1">
    <citation type="submission" date="2022-04" db="EMBL/GenBank/DDBJ databases">
        <authorList>
            <person name="Ye Y.-Q."/>
            <person name="Du Z.-J."/>
        </authorList>
    </citation>
    <scope>NUCLEOTIDE SEQUENCE [LARGE SCALE GENOMIC DNA]</scope>
    <source>
        <strain evidence="5 6">A6E488</strain>
    </source>
</reference>
<accession>A0AAW5QX07</accession>
<keyword evidence="1" id="KW-0677">Repeat</keyword>
<proteinExistence type="predicted"/>
<keyword evidence="4" id="KW-0732">Signal</keyword>
<dbReference type="EMBL" id="JALIDZ010000001">
    <property type="protein sequence ID" value="MCT8970864.1"/>
    <property type="molecule type" value="Genomic_DNA"/>
</dbReference>
<keyword evidence="2 3" id="KW-0802">TPR repeat</keyword>
<evidence type="ECO:0000256" key="1">
    <source>
        <dbReference type="ARBA" id="ARBA00022737"/>
    </source>
</evidence>
<dbReference type="PANTHER" id="PTHR44186:SF1">
    <property type="entry name" value="BARDET-BIEDL SYNDROME 4 PROTEIN"/>
    <property type="match status" value="1"/>
</dbReference>
<evidence type="ECO:0000313" key="5">
    <source>
        <dbReference type="EMBL" id="MCT8970864.1"/>
    </source>
</evidence>
<dbReference type="PANTHER" id="PTHR44186">
    <property type="match status" value="1"/>
</dbReference>
<evidence type="ECO:0000256" key="3">
    <source>
        <dbReference type="PROSITE-ProRule" id="PRU00339"/>
    </source>
</evidence>
<keyword evidence="6" id="KW-1185">Reference proteome</keyword>
<gene>
    <name evidence="5" type="ORF">MUB46_03230</name>
</gene>